<dbReference type="InterPro" id="IPR029052">
    <property type="entry name" value="Metallo-depent_PP-like"/>
</dbReference>
<gene>
    <name evidence="1" type="ORF">OdinLCB4_004075</name>
</gene>
<dbReference type="SUPFAM" id="SSF56300">
    <property type="entry name" value="Metallo-dependent phosphatases"/>
    <property type="match status" value="1"/>
</dbReference>
<dbReference type="KEGG" id="oyw:OdinLCB4_004075"/>
<dbReference type="EMBL" id="CP091871">
    <property type="protein sequence ID" value="WEU39671.1"/>
    <property type="molecule type" value="Genomic_DNA"/>
</dbReference>
<dbReference type="PANTHER" id="PTHR37523">
    <property type="entry name" value="METALLOPHOSPHOESTERASE"/>
    <property type="match status" value="1"/>
</dbReference>
<name>A0AAF0IAM0_ODILC</name>
<accession>A0AAF0IAM0</accession>
<proteinExistence type="predicted"/>
<evidence type="ECO:0000313" key="1">
    <source>
        <dbReference type="EMBL" id="WEU39671.1"/>
    </source>
</evidence>
<dbReference type="Proteomes" id="UP000186851">
    <property type="component" value="Chromosome"/>
</dbReference>
<dbReference type="Gene3D" id="3.60.21.10">
    <property type="match status" value="1"/>
</dbReference>
<sequence>MVKTRLFYATDVHGSEVCFRKFLNAGRFYGVKTLILGGDVTGKMIVPVVKKEGGVYEAKYYGTVHKAKSEDELNKLKRLIRDGGFYPFVTTEDEMKELASKNVNVDEIFKGLVLDVLREWVKLAEERLKPEGIKLYMTGGNDDIAEISEILRSSDYVIDPEGKVVDLDGEHEMISTGYSNITPWKCPRDIGDDELWKIIEKMIKEVKNMKTAIFNFHVPPYDVPPLDYAPELDETLKPVMEGGSGLKMIPVGSKAVRKAIDEYQPLLGLHGHIHEGKGAIKVGRTLCINPGSEYGEGILRGVLVTIDKDQVKEYLFTSG</sequence>
<evidence type="ECO:0000313" key="2">
    <source>
        <dbReference type="Proteomes" id="UP000186851"/>
    </source>
</evidence>
<dbReference type="AlphaFoldDB" id="A0AAF0IAM0"/>
<protein>
    <submittedName>
        <fullName evidence="1">Metallophosphoesterase</fullName>
    </submittedName>
</protein>
<reference evidence="1" key="2">
    <citation type="journal article" date="2022" name="Nat. Microbiol.">
        <title>A closed Candidatus Odinarchaeum chromosome exposes Asgard archaeal viruses.</title>
        <authorList>
            <person name="Tamarit D."/>
            <person name="Caceres E.F."/>
            <person name="Krupovic M."/>
            <person name="Nijland R."/>
            <person name="Eme L."/>
            <person name="Robinson N.P."/>
            <person name="Ettema T.J.G."/>
        </authorList>
    </citation>
    <scope>NUCLEOTIDE SEQUENCE</scope>
    <source>
        <strain evidence="1">LCB_4</strain>
    </source>
</reference>
<dbReference type="PANTHER" id="PTHR37523:SF1">
    <property type="entry name" value="CALCINEURIN-LIKE PHOSPHOESTERASE DOMAIN-CONTAINING PROTEIN"/>
    <property type="match status" value="1"/>
</dbReference>
<reference evidence="1" key="1">
    <citation type="journal article" date="2017" name="Nature">
        <title>Asgard archaea illuminate the origin of eukaryotic cellular complexity.</title>
        <authorList>
            <person name="Zaremba-Niedzwiedzka K."/>
            <person name="Caceres E.F."/>
            <person name="Saw J.H."/>
            <person name="Backstrom D."/>
            <person name="Juzokaite L."/>
            <person name="Vancaester E."/>
            <person name="Seitz K.W."/>
            <person name="Anantharaman K."/>
            <person name="Starnawski P."/>
            <person name="Kjeldsen K.U."/>
            <person name="Scott M.B."/>
            <person name="Nunoura T."/>
            <person name="Banfield J.F."/>
            <person name="Schramm A."/>
            <person name="Baker B.J."/>
            <person name="Spang A."/>
            <person name="Ettema T.J.G."/>
        </authorList>
    </citation>
    <scope>NUCLEOTIDE SEQUENCE</scope>
    <source>
        <strain evidence="1">LCB_4</strain>
    </source>
</reference>
<organism evidence="1 2">
    <name type="scientific">Odinarchaeota yellowstonii (strain LCB_4)</name>
    <dbReference type="NCBI Taxonomy" id="1841599"/>
    <lineage>
        <taxon>Archaea</taxon>
        <taxon>Promethearchaeati</taxon>
        <taxon>Candidatus Odinarchaeota</taxon>
        <taxon>Candidatus Odinarchaeia</taxon>
        <taxon>Candidatus Odinarchaeales</taxon>
        <taxon>Candidatus Odinarchaeaceae</taxon>
        <taxon>Candidatus Odinarchaeum</taxon>
    </lineage>
</organism>